<dbReference type="EMBL" id="VUNN01000004">
    <property type="protein sequence ID" value="MSU05849.1"/>
    <property type="molecule type" value="Genomic_DNA"/>
</dbReference>
<feature type="binding site" evidence="3">
    <location>
        <position position="105"/>
    </location>
    <ligand>
        <name>Zn(2+)</name>
        <dbReference type="ChEBI" id="CHEBI:29105"/>
        <label>2</label>
    </ligand>
</feature>
<feature type="active site" description="Proton donor" evidence="1">
    <location>
        <position position="83"/>
    </location>
</feature>
<dbReference type="GO" id="GO:0008270">
    <property type="term" value="F:zinc ion binding"/>
    <property type="evidence" value="ECO:0007669"/>
    <property type="project" value="InterPro"/>
</dbReference>
<organism evidence="4 5">
    <name type="scientific">Bullifex porci</name>
    <dbReference type="NCBI Taxonomy" id="2606638"/>
    <lineage>
        <taxon>Bacteria</taxon>
        <taxon>Pseudomonadati</taxon>
        <taxon>Spirochaetota</taxon>
        <taxon>Spirochaetia</taxon>
        <taxon>Spirochaetales</taxon>
        <taxon>Spirochaetaceae</taxon>
        <taxon>Bullifex</taxon>
    </lineage>
</organism>
<feature type="binding site" evidence="2">
    <location>
        <position position="182"/>
    </location>
    <ligand>
        <name>dihydroxyacetone phosphate</name>
        <dbReference type="ChEBI" id="CHEBI:57642"/>
    </ligand>
</feature>
<feature type="binding site" evidence="2">
    <location>
        <begin position="231"/>
        <end position="234"/>
    </location>
    <ligand>
        <name>dihydroxyacetone phosphate</name>
        <dbReference type="ChEBI" id="CHEBI:57642"/>
    </ligand>
</feature>
<feature type="binding site" evidence="3">
    <location>
        <position position="84"/>
    </location>
    <ligand>
        <name>Zn(2+)</name>
        <dbReference type="ChEBI" id="CHEBI:29105"/>
        <label>1</label>
        <note>catalytic</note>
    </ligand>
</feature>
<evidence type="ECO:0000256" key="1">
    <source>
        <dbReference type="PIRSR" id="PIRSR001359-1"/>
    </source>
</evidence>
<dbReference type="GO" id="GO:0016832">
    <property type="term" value="F:aldehyde-lyase activity"/>
    <property type="evidence" value="ECO:0007669"/>
    <property type="project" value="InterPro"/>
</dbReference>
<sequence>MSLVRMDYVLKKAQKGGYAVGAFNFPDLSSIQGIMQGAAAKNSPVIISPPVFTMDEMGEEMCIRCIETLTHEYPEIDVVCHLDHCSDFERIKRCIDYGFTSVMVDGSALPYDQNVELTCKVVDYASRFGVSVEAELGHIGGVEEDIVVDERKALFTQPKQALEFVKATGIDALAIAVGTAHGFYKQKPKLDFERIAEIRAITDCCLVLHGGSGVPDEDFKKAISLGITKINVGTELKITGNFDVQKALFAEATHGDVRKIQHQVRIKTQEIVEHKIDVFGSAGKMAQ</sequence>
<feature type="binding site" evidence="3">
    <location>
        <position position="209"/>
    </location>
    <ligand>
        <name>Zn(2+)</name>
        <dbReference type="ChEBI" id="CHEBI:29105"/>
        <label>1</label>
        <note>catalytic</note>
    </ligand>
</feature>
<feature type="binding site" evidence="3">
    <location>
        <position position="135"/>
    </location>
    <ligand>
        <name>Zn(2+)</name>
        <dbReference type="ChEBI" id="CHEBI:29105"/>
        <label>2</label>
    </ligand>
</feature>
<dbReference type="PIRSF" id="PIRSF001359">
    <property type="entry name" value="F_bP_aldolase_II"/>
    <property type="match status" value="1"/>
</dbReference>
<name>A0A7X2PBI8_9SPIO</name>
<dbReference type="Proteomes" id="UP000460549">
    <property type="component" value="Unassembled WGS sequence"/>
</dbReference>
<keyword evidence="3" id="KW-0862">Zinc</keyword>
<protein>
    <submittedName>
        <fullName evidence="4">Class II fructose-bisphosphate aldolase</fullName>
    </submittedName>
</protein>
<comment type="caution">
    <text evidence="4">The sequence shown here is derived from an EMBL/GenBank/DDBJ whole genome shotgun (WGS) entry which is preliminary data.</text>
</comment>
<keyword evidence="3" id="KW-0479">Metal-binding</keyword>
<dbReference type="PANTHER" id="PTHR30304:SF0">
    <property type="entry name" value="D-TAGATOSE-1,6-BISPHOSPHATE ALDOLASE SUBUNIT GATY-RELATED"/>
    <property type="match status" value="1"/>
</dbReference>
<dbReference type="Pfam" id="PF01116">
    <property type="entry name" value="F_bP_aldolase"/>
    <property type="match status" value="1"/>
</dbReference>
<comment type="cofactor">
    <cofactor evidence="3">
        <name>Zn(2+)</name>
        <dbReference type="ChEBI" id="CHEBI:29105"/>
    </cofactor>
    <text evidence="3">Binds 2 Zn(2+) ions per subunit. One is catalytic and the other provides a structural contribution.</text>
</comment>
<feature type="binding site" evidence="3">
    <location>
        <position position="181"/>
    </location>
    <ligand>
        <name>Zn(2+)</name>
        <dbReference type="ChEBI" id="CHEBI:29105"/>
        <label>1</label>
        <note>catalytic</note>
    </ligand>
</feature>
<dbReference type="InterPro" id="IPR013785">
    <property type="entry name" value="Aldolase_TIM"/>
</dbReference>
<dbReference type="InterPro" id="IPR000771">
    <property type="entry name" value="FBA_II"/>
</dbReference>
<feature type="binding site" evidence="2">
    <location>
        <begin position="210"/>
        <end position="212"/>
    </location>
    <ligand>
        <name>dihydroxyacetone phosphate</name>
        <dbReference type="ChEBI" id="CHEBI:57642"/>
    </ligand>
</feature>
<dbReference type="AlphaFoldDB" id="A0A7X2PBI8"/>
<evidence type="ECO:0000313" key="4">
    <source>
        <dbReference type="EMBL" id="MSU05849.1"/>
    </source>
</evidence>
<dbReference type="InterPro" id="IPR050246">
    <property type="entry name" value="Class_II_FBP_aldolase"/>
</dbReference>
<dbReference type="GO" id="GO:0005975">
    <property type="term" value="P:carbohydrate metabolic process"/>
    <property type="evidence" value="ECO:0007669"/>
    <property type="project" value="InterPro"/>
</dbReference>
<dbReference type="CDD" id="cd00947">
    <property type="entry name" value="TBP_aldolase_IIB"/>
    <property type="match status" value="1"/>
</dbReference>
<dbReference type="PANTHER" id="PTHR30304">
    <property type="entry name" value="D-TAGATOSE-1,6-BISPHOSPHATE ALDOLASE"/>
    <property type="match status" value="1"/>
</dbReference>
<dbReference type="RefSeq" id="WP_154424751.1">
    <property type="nucleotide sequence ID" value="NZ_VUNN01000004.1"/>
</dbReference>
<dbReference type="SUPFAM" id="SSF51569">
    <property type="entry name" value="Aldolase"/>
    <property type="match status" value="1"/>
</dbReference>
<dbReference type="NCBIfam" id="TIGR00167">
    <property type="entry name" value="cbbA"/>
    <property type="match status" value="1"/>
</dbReference>
<evidence type="ECO:0000313" key="5">
    <source>
        <dbReference type="Proteomes" id="UP000460549"/>
    </source>
</evidence>
<accession>A0A7X2PBI8</accession>
<evidence type="ECO:0000256" key="3">
    <source>
        <dbReference type="PIRSR" id="PIRSR001359-3"/>
    </source>
</evidence>
<evidence type="ECO:0000256" key="2">
    <source>
        <dbReference type="PIRSR" id="PIRSR001359-2"/>
    </source>
</evidence>
<keyword evidence="5" id="KW-1185">Reference proteome</keyword>
<gene>
    <name evidence="4" type="ORF">FYJ80_03520</name>
</gene>
<dbReference type="Gene3D" id="3.20.20.70">
    <property type="entry name" value="Aldolase class I"/>
    <property type="match status" value="1"/>
</dbReference>
<dbReference type="PROSITE" id="PS00806">
    <property type="entry name" value="ALDOLASE_CLASS_II_2"/>
    <property type="match status" value="1"/>
</dbReference>
<proteinExistence type="predicted"/>
<reference evidence="4 5" key="1">
    <citation type="submission" date="2019-08" db="EMBL/GenBank/DDBJ databases">
        <title>In-depth cultivation of the pig gut microbiome towards novel bacterial diversity and tailored functional studies.</title>
        <authorList>
            <person name="Wylensek D."/>
            <person name="Hitch T.C.A."/>
            <person name="Clavel T."/>
        </authorList>
    </citation>
    <scope>NUCLEOTIDE SEQUENCE [LARGE SCALE GENOMIC DNA]</scope>
    <source>
        <strain evidence="4 5">NM-380-WT-3C1</strain>
    </source>
</reference>